<dbReference type="InterPro" id="IPR005467">
    <property type="entry name" value="His_kinase_dom"/>
</dbReference>
<evidence type="ECO:0000256" key="10">
    <source>
        <dbReference type="ARBA" id="ARBA00023136"/>
    </source>
</evidence>
<dbReference type="Gene3D" id="1.10.287.130">
    <property type="match status" value="1"/>
</dbReference>
<dbReference type="InterPro" id="IPR004358">
    <property type="entry name" value="Sig_transdc_His_kin-like_C"/>
</dbReference>
<dbReference type="PROSITE" id="PS50885">
    <property type="entry name" value="HAMP"/>
    <property type="match status" value="1"/>
</dbReference>
<gene>
    <name evidence="14" type="ORF">ACFSXZ_01460</name>
</gene>
<protein>
    <recommendedName>
        <fullName evidence="3">histidine kinase</fullName>
        <ecNumber evidence="3">2.7.13.3</ecNumber>
    </recommendedName>
</protein>
<evidence type="ECO:0000259" key="12">
    <source>
        <dbReference type="PROSITE" id="PS50109"/>
    </source>
</evidence>
<feature type="domain" description="HAMP" evidence="13">
    <location>
        <begin position="115"/>
        <end position="168"/>
    </location>
</feature>
<dbReference type="EMBL" id="JBHUKR010000002">
    <property type="protein sequence ID" value="MFD2414985.1"/>
    <property type="molecule type" value="Genomic_DNA"/>
</dbReference>
<evidence type="ECO:0000256" key="5">
    <source>
        <dbReference type="ARBA" id="ARBA00022679"/>
    </source>
</evidence>
<dbReference type="Gene3D" id="6.10.340.10">
    <property type="match status" value="1"/>
</dbReference>
<dbReference type="Pfam" id="PF00512">
    <property type="entry name" value="HisKA"/>
    <property type="match status" value="1"/>
</dbReference>
<keyword evidence="5" id="KW-0808">Transferase</keyword>
<sequence length="393" mass="41083">MSATGSGLDVRPRRSGDRRLPIRVRLTLSYAGMVTGCGAAFTAIVYLFMRFVPSYLVAEDVRLPVQGVGGSTSRSPGGVAITSPTDFLHVLLVVSLIALTILAVLSGVVGWIVSGRIVKPLAAINAAATRAATGDLDHRVGLAGPRDEIRDLSDTFDRMLASLQRAFATHRRFAANASHELRTPLATTKTMIDVTLADPDSDAEELRALAERVREMNQSSIETVDALLDLADVDSATLTRRPVDLAPIAAAVVRGLSAEAKSGNIDLSGPAGATTAVGDPVLIRQAISNLARNAVRHNRSGGRASVRLSVHNGSARVTVTNTGPPVSPVSLESLTEPFVRGTGRTLTRKSGHGLGLAIVSGVAAAHDGTLRLHPNPDGGLTVHLDLPRVVTTG</sequence>
<comment type="catalytic activity">
    <reaction evidence="1">
        <text>ATP + protein L-histidine = ADP + protein N-phospho-L-histidine.</text>
        <dbReference type="EC" id="2.7.13.3"/>
    </reaction>
</comment>
<comment type="caution">
    <text evidence="14">The sequence shown here is derived from an EMBL/GenBank/DDBJ whole genome shotgun (WGS) entry which is preliminary data.</text>
</comment>
<dbReference type="CDD" id="cd00082">
    <property type="entry name" value="HisKA"/>
    <property type="match status" value="1"/>
</dbReference>
<dbReference type="InterPro" id="IPR003660">
    <property type="entry name" value="HAMP_dom"/>
</dbReference>
<keyword evidence="6 11" id="KW-0812">Transmembrane</keyword>
<evidence type="ECO:0000313" key="15">
    <source>
        <dbReference type="Proteomes" id="UP001597417"/>
    </source>
</evidence>
<feature type="transmembrane region" description="Helical" evidence="11">
    <location>
        <begin position="28"/>
        <end position="49"/>
    </location>
</feature>
<keyword evidence="8 11" id="KW-1133">Transmembrane helix</keyword>
<evidence type="ECO:0000256" key="7">
    <source>
        <dbReference type="ARBA" id="ARBA00022777"/>
    </source>
</evidence>
<evidence type="ECO:0000256" key="6">
    <source>
        <dbReference type="ARBA" id="ARBA00022692"/>
    </source>
</evidence>
<dbReference type="Pfam" id="PF02518">
    <property type="entry name" value="HATPase_c"/>
    <property type="match status" value="1"/>
</dbReference>
<evidence type="ECO:0000256" key="4">
    <source>
        <dbReference type="ARBA" id="ARBA00022553"/>
    </source>
</evidence>
<keyword evidence="9" id="KW-0902">Two-component regulatory system</keyword>
<dbReference type="CDD" id="cd06225">
    <property type="entry name" value="HAMP"/>
    <property type="match status" value="1"/>
</dbReference>
<keyword evidence="10 11" id="KW-0472">Membrane</keyword>
<dbReference type="SMART" id="SM00304">
    <property type="entry name" value="HAMP"/>
    <property type="match status" value="1"/>
</dbReference>
<comment type="subcellular location">
    <subcellularLocation>
        <location evidence="2">Cell membrane</location>
    </subcellularLocation>
</comment>
<name>A0ABW5FLE1_9PSEU</name>
<dbReference type="PANTHER" id="PTHR45436">
    <property type="entry name" value="SENSOR HISTIDINE KINASE YKOH"/>
    <property type="match status" value="1"/>
</dbReference>
<organism evidence="14 15">
    <name type="scientific">Amycolatopsis pigmentata</name>
    <dbReference type="NCBI Taxonomy" id="450801"/>
    <lineage>
        <taxon>Bacteria</taxon>
        <taxon>Bacillati</taxon>
        <taxon>Actinomycetota</taxon>
        <taxon>Actinomycetes</taxon>
        <taxon>Pseudonocardiales</taxon>
        <taxon>Pseudonocardiaceae</taxon>
        <taxon>Amycolatopsis</taxon>
    </lineage>
</organism>
<evidence type="ECO:0000256" key="9">
    <source>
        <dbReference type="ARBA" id="ARBA00023012"/>
    </source>
</evidence>
<feature type="domain" description="Histidine kinase" evidence="12">
    <location>
        <begin position="176"/>
        <end position="390"/>
    </location>
</feature>
<evidence type="ECO:0000256" key="2">
    <source>
        <dbReference type="ARBA" id="ARBA00004236"/>
    </source>
</evidence>
<evidence type="ECO:0000256" key="11">
    <source>
        <dbReference type="SAM" id="Phobius"/>
    </source>
</evidence>
<dbReference type="SMART" id="SM00388">
    <property type="entry name" value="HisKA"/>
    <property type="match status" value="1"/>
</dbReference>
<keyword evidence="4" id="KW-0597">Phosphoprotein</keyword>
<evidence type="ECO:0000256" key="8">
    <source>
        <dbReference type="ARBA" id="ARBA00022989"/>
    </source>
</evidence>
<dbReference type="Proteomes" id="UP001597417">
    <property type="component" value="Unassembled WGS sequence"/>
</dbReference>
<dbReference type="InterPro" id="IPR003594">
    <property type="entry name" value="HATPase_dom"/>
</dbReference>
<evidence type="ECO:0000256" key="3">
    <source>
        <dbReference type="ARBA" id="ARBA00012438"/>
    </source>
</evidence>
<evidence type="ECO:0000256" key="1">
    <source>
        <dbReference type="ARBA" id="ARBA00000085"/>
    </source>
</evidence>
<dbReference type="GO" id="GO:0016301">
    <property type="term" value="F:kinase activity"/>
    <property type="evidence" value="ECO:0007669"/>
    <property type="project" value="UniProtKB-KW"/>
</dbReference>
<dbReference type="PROSITE" id="PS50109">
    <property type="entry name" value="HIS_KIN"/>
    <property type="match status" value="1"/>
</dbReference>
<proteinExistence type="predicted"/>
<dbReference type="PANTHER" id="PTHR45436:SF5">
    <property type="entry name" value="SENSOR HISTIDINE KINASE TRCS"/>
    <property type="match status" value="1"/>
</dbReference>
<dbReference type="InterPro" id="IPR003661">
    <property type="entry name" value="HisK_dim/P_dom"/>
</dbReference>
<evidence type="ECO:0000259" key="13">
    <source>
        <dbReference type="PROSITE" id="PS50885"/>
    </source>
</evidence>
<evidence type="ECO:0000313" key="14">
    <source>
        <dbReference type="EMBL" id="MFD2414985.1"/>
    </source>
</evidence>
<reference evidence="15" key="1">
    <citation type="journal article" date="2019" name="Int. J. Syst. Evol. Microbiol.">
        <title>The Global Catalogue of Microorganisms (GCM) 10K type strain sequencing project: providing services to taxonomists for standard genome sequencing and annotation.</title>
        <authorList>
            <consortium name="The Broad Institute Genomics Platform"/>
            <consortium name="The Broad Institute Genome Sequencing Center for Infectious Disease"/>
            <person name="Wu L."/>
            <person name="Ma J."/>
        </authorList>
    </citation>
    <scope>NUCLEOTIDE SEQUENCE [LARGE SCALE GENOMIC DNA]</scope>
    <source>
        <strain evidence="15">CGMCC 4.7645</strain>
    </source>
</reference>
<dbReference type="EC" id="2.7.13.3" evidence="3"/>
<dbReference type="PRINTS" id="PR00344">
    <property type="entry name" value="BCTRLSENSOR"/>
</dbReference>
<dbReference type="Pfam" id="PF00672">
    <property type="entry name" value="HAMP"/>
    <property type="match status" value="1"/>
</dbReference>
<keyword evidence="7 14" id="KW-0418">Kinase</keyword>
<dbReference type="SUPFAM" id="SSF158472">
    <property type="entry name" value="HAMP domain-like"/>
    <property type="match status" value="1"/>
</dbReference>
<dbReference type="SUPFAM" id="SSF47384">
    <property type="entry name" value="Homodimeric domain of signal transducing histidine kinase"/>
    <property type="match status" value="1"/>
</dbReference>
<dbReference type="Gene3D" id="3.30.565.10">
    <property type="entry name" value="Histidine kinase-like ATPase, C-terminal domain"/>
    <property type="match status" value="1"/>
</dbReference>
<dbReference type="RefSeq" id="WP_378260339.1">
    <property type="nucleotide sequence ID" value="NZ_JBHUKR010000002.1"/>
</dbReference>
<feature type="transmembrane region" description="Helical" evidence="11">
    <location>
        <begin position="87"/>
        <end position="113"/>
    </location>
</feature>
<keyword evidence="15" id="KW-1185">Reference proteome</keyword>
<dbReference type="InterPro" id="IPR036890">
    <property type="entry name" value="HATPase_C_sf"/>
</dbReference>
<dbReference type="SUPFAM" id="SSF55874">
    <property type="entry name" value="ATPase domain of HSP90 chaperone/DNA topoisomerase II/histidine kinase"/>
    <property type="match status" value="1"/>
</dbReference>
<accession>A0ABW5FLE1</accession>
<dbReference type="InterPro" id="IPR050428">
    <property type="entry name" value="TCS_sensor_his_kinase"/>
</dbReference>
<dbReference type="InterPro" id="IPR036097">
    <property type="entry name" value="HisK_dim/P_sf"/>
</dbReference>
<dbReference type="SMART" id="SM00387">
    <property type="entry name" value="HATPase_c"/>
    <property type="match status" value="1"/>
</dbReference>